<dbReference type="InterPro" id="IPR036249">
    <property type="entry name" value="Thioredoxin-like_sf"/>
</dbReference>
<gene>
    <name evidence="4" type="ORF">ALC53_07026</name>
</gene>
<dbReference type="PANTHER" id="PTHR12452:SF0">
    <property type="entry name" value="THIOREDOXIN DOMAIN-CONTAINING PROTEIN 17"/>
    <property type="match status" value="1"/>
</dbReference>
<accession>A0A195BEE3</accession>
<dbReference type="Pfam" id="PF06110">
    <property type="entry name" value="TXD17-like_Trx"/>
    <property type="match status" value="1"/>
</dbReference>
<dbReference type="Gene3D" id="3.40.30.10">
    <property type="entry name" value="Glutaredoxin"/>
    <property type="match status" value="1"/>
</dbReference>
<organism evidence="4 5">
    <name type="scientific">Atta colombica</name>
    <dbReference type="NCBI Taxonomy" id="520822"/>
    <lineage>
        <taxon>Eukaryota</taxon>
        <taxon>Metazoa</taxon>
        <taxon>Ecdysozoa</taxon>
        <taxon>Arthropoda</taxon>
        <taxon>Hexapoda</taxon>
        <taxon>Insecta</taxon>
        <taxon>Pterygota</taxon>
        <taxon>Neoptera</taxon>
        <taxon>Endopterygota</taxon>
        <taxon>Hymenoptera</taxon>
        <taxon>Apocrita</taxon>
        <taxon>Aculeata</taxon>
        <taxon>Formicoidea</taxon>
        <taxon>Formicidae</taxon>
        <taxon>Myrmicinae</taxon>
        <taxon>Atta</taxon>
    </lineage>
</organism>
<dbReference type="InterPro" id="IPR010357">
    <property type="entry name" value="TXNDC17_dom"/>
</dbReference>
<name>A0A195BEE3_9HYME</name>
<comment type="similarity">
    <text evidence="1">Belongs to the thioredoxin family.</text>
</comment>
<dbReference type="PANTHER" id="PTHR12452">
    <property type="entry name" value="42-9-9 PROTEIN-RELATED"/>
    <property type="match status" value="1"/>
</dbReference>
<dbReference type="EMBL" id="KQ976511">
    <property type="protein sequence ID" value="KYM82535.1"/>
    <property type="molecule type" value="Genomic_DNA"/>
</dbReference>
<sequence>MGNSGAPDHSCVSSRAGCQHIESGSPGTPYAKTAGRPAGTSGTRVLGFVRSYSPKMVPSIERRYVQGYEKFLEITNLGSPEQPNYVLFTGTKLPDTGKSWCSDCVEAEPFIETGFADAPQGTILLTVEVGNRAFWKDPNCPFRTNRCTRLKVLPTLVKWRTEKRLEGDQLLNSDLIEMLLSDVDAD</sequence>
<evidence type="ECO:0000256" key="1">
    <source>
        <dbReference type="ARBA" id="ARBA00008987"/>
    </source>
</evidence>
<dbReference type="InterPro" id="IPR045108">
    <property type="entry name" value="TXNDC17-like"/>
</dbReference>
<protein>
    <recommendedName>
        <fullName evidence="2">Thioredoxin domain-containing protein 17</fullName>
    </recommendedName>
</protein>
<evidence type="ECO:0000313" key="4">
    <source>
        <dbReference type="EMBL" id="KYM82535.1"/>
    </source>
</evidence>
<evidence type="ECO:0000256" key="2">
    <source>
        <dbReference type="ARBA" id="ARBA00016949"/>
    </source>
</evidence>
<evidence type="ECO:0000313" key="5">
    <source>
        <dbReference type="Proteomes" id="UP000078540"/>
    </source>
</evidence>
<feature type="domain" description="Thioredoxin" evidence="3">
    <location>
        <begin position="65"/>
        <end position="182"/>
    </location>
</feature>
<dbReference type="AlphaFoldDB" id="A0A195BEE3"/>
<evidence type="ECO:0000259" key="3">
    <source>
        <dbReference type="Pfam" id="PF06110"/>
    </source>
</evidence>
<keyword evidence="5" id="KW-1185">Reference proteome</keyword>
<dbReference type="Proteomes" id="UP000078540">
    <property type="component" value="Unassembled WGS sequence"/>
</dbReference>
<dbReference type="SUPFAM" id="SSF52833">
    <property type="entry name" value="Thioredoxin-like"/>
    <property type="match status" value="1"/>
</dbReference>
<reference evidence="4 5" key="1">
    <citation type="submission" date="2015-09" db="EMBL/GenBank/DDBJ databases">
        <title>Atta colombica WGS genome.</title>
        <authorList>
            <person name="Nygaard S."/>
            <person name="Hu H."/>
            <person name="Boomsma J."/>
            <person name="Zhang G."/>
        </authorList>
    </citation>
    <scope>NUCLEOTIDE SEQUENCE [LARGE SCALE GENOMIC DNA]</scope>
    <source>
        <strain evidence="4">Treedump-2</strain>
        <tissue evidence="4">Whole body</tissue>
    </source>
</reference>
<dbReference type="GO" id="GO:0005829">
    <property type="term" value="C:cytosol"/>
    <property type="evidence" value="ECO:0007669"/>
    <property type="project" value="TreeGrafter"/>
</dbReference>
<dbReference type="STRING" id="520822.A0A195BEE3"/>
<proteinExistence type="inferred from homology"/>
<dbReference type="GO" id="GO:0047134">
    <property type="term" value="F:protein-disulfide reductase [NAD(P)H] activity"/>
    <property type="evidence" value="ECO:0007669"/>
    <property type="project" value="InterPro"/>
</dbReference>